<keyword evidence="3 4" id="KW-0663">Pyridoxal phosphate</keyword>
<dbReference type="InterPro" id="IPR015421">
    <property type="entry name" value="PyrdxlP-dep_Trfase_major"/>
</dbReference>
<keyword evidence="5" id="KW-0808">Transferase</keyword>
<dbReference type="PANTHER" id="PTHR43094">
    <property type="entry name" value="AMINOTRANSFERASE"/>
    <property type="match status" value="1"/>
</dbReference>
<evidence type="ECO:0000256" key="1">
    <source>
        <dbReference type="ARBA" id="ARBA00001933"/>
    </source>
</evidence>
<evidence type="ECO:0000313" key="5">
    <source>
        <dbReference type="EMBL" id="ELQ40359.1"/>
    </source>
</evidence>
<dbReference type="GO" id="GO:0005829">
    <property type="term" value="C:cytosol"/>
    <property type="evidence" value="ECO:0007669"/>
    <property type="project" value="TreeGrafter"/>
</dbReference>
<keyword evidence="5" id="KW-0032">Aminotransferase</keyword>
<dbReference type="SUPFAM" id="SSF53383">
    <property type="entry name" value="PLP-dependent transferases"/>
    <property type="match status" value="1"/>
</dbReference>
<dbReference type="InterPro" id="IPR015422">
    <property type="entry name" value="PyrdxlP-dep_Trfase_small"/>
</dbReference>
<evidence type="ECO:0000256" key="4">
    <source>
        <dbReference type="RuleBase" id="RU003560"/>
    </source>
</evidence>
<dbReference type="SMR" id="A0AA97P1Q2"/>
<protein>
    <submittedName>
        <fullName evidence="5">Aminotransferase</fullName>
    </submittedName>
</protein>
<proteinExistence type="inferred from homology"/>
<accession>A0AA97P1Q2</accession>
<dbReference type="GO" id="GO:0008483">
    <property type="term" value="F:transaminase activity"/>
    <property type="evidence" value="ECO:0007669"/>
    <property type="project" value="UniProtKB-KW"/>
</dbReference>
<dbReference type="Gene3D" id="3.90.1150.10">
    <property type="entry name" value="Aspartate Aminotransferase, domain 1"/>
    <property type="match status" value="1"/>
</dbReference>
<comment type="cofactor">
    <cofactor evidence="1">
        <name>pyridoxal 5'-phosphate</name>
        <dbReference type="ChEBI" id="CHEBI:597326"/>
    </cofactor>
</comment>
<evidence type="ECO:0000256" key="2">
    <source>
        <dbReference type="ARBA" id="ARBA00008954"/>
    </source>
</evidence>
<dbReference type="PANTHER" id="PTHR43094:SF1">
    <property type="entry name" value="AMINOTRANSFERASE CLASS-III"/>
    <property type="match status" value="1"/>
</dbReference>
<reference evidence="5" key="1">
    <citation type="journal article" date="2012" name="PLoS Genet.">
        <title>Comparative analysis of the genomes of two field isolates of the rice blast fungus Magnaporthe oryzae.</title>
        <authorList>
            <person name="Xue M."/>
            <person name="Yang J."/>
            <person name="Li Z."/>
            <person name="Hu S."/>
            <person name="Yao N."/>
            <person name="Dean R.A."/>
            <person name="Zhao W."/>
            <person name="Shen M."/>
            <person name="Zhang H."/>
            <person name="Li C."/>
            <person name="Liu L."/>
            <person name="Cao L."/>
            <person name="Xu X."/>
            <person name="Xing Y."/>
            <person name="Hsiang T."/>
            <person name="Zhang Z."/>
            <person name="Xu J.R."/>
            <person name="Peng Y.L."/>
        </authorList>
    </citation>
    <scope>NUCLEOTIDE SEQUENCE</scope>
    <source>
        <strain evidence="5">Y34</strain>
    </source>
</reference>
<dbReference type="InterPro" id="IPR015424">
    <property type="entry name" value="PyrdxlP-dep_Trfase"/>
</dbReference>
<dbReference type="AlphaFoldDB" id="A0AA97P1Q2"/>
<gene>
    <name evidence="5" type="ORF">OOU_Y34scaffold00448g59</name>
</gene>
<name>A0AA97P1Q2_PYRO3</name>
<dbReference type="NCBIfam" id="NF005685">
    <property type="entry name" value="PRK07483.1"/>
    <property type="match status" value="1"/>
</dbReference>
<dbReference type="CDD" id="cd00610">
    <property type="entry name" value="OAT_like"/>
    <property type="match status" value="1"/>
</dbReference>
<dbReference type="InterPro" id="IPR005814">
    <property type="entry name" value="Aminotrans_3"/>
</dbReference>
<dbReference type="EMBL" id="JH792996">
    <property type="protein sequence ID" value="ELQ40359.1"/>
    <property type="molecule type" value="Genomic_DNA"/>
</dbReference>
<sequence length="460" mass="49884">MATTKSAFLHRSLKEFPAQVVEAKDKTLVFSDGTKVLDSTCGAAVACIGYNNDLSERVKQAMIRQMDKFPYCNSFFGHEVGEQLAQELMDGTGGAMSKAYIVNSGSEAMEGTMKMARQYFLELQPPQPSRINFIAREGSYHGTTLGALSMSGHVGRRSKFLDLLLPNVARVSRCDAYRGMKEGQSVAEYVEQLADELDKKFQELGPETVCAFVAEPVVGATLGCVPAVPGYFEAMRKVCDKYGALLILDEVMSGMGRSGTLHAWQQEGVVPDIQTIGKGLGGGYAPVAAFMINHRVADTLESGTGEFMHGHTYQGHALGCAAALEVQRIVREENLIDNVKQRGVQLEKLLQQHLGNHPNVGNIRGKGLFWGIEFVADKASKEPFPRSVDLANKVNRAGVKEFGVSLYPGTGTKDGVLGDHVILAPAYNCTADEIEEIVIKTKETVARVLRVKNAETATSA</sequence>
<dbReference type="Gene3D" id="3.40.640.10">
    <property type="entry name" value="Type I PLP-dependent aspartate aminotransferase-like (Major domain)"/>
    <property type="match status" value="1"/>
</dbReference>
<dbReference type="Pfam" id="PF00202">
    <property type="entry name" value="Aminotran_3"/>
    <property type="match status" value="1"/>
</dbReference>
<organism evidence="5">
    <name type="scientific">Pyricularia oryzae (strain Y34)</name>
    <name type="common">Rice blast fungus</name>
    <name type="synonym">Magnaporthe oryzae</name>
    <dbReference type="NCBI Taxonomy" id="1143189"/>
    <lineage>
        <taxon>Eukaryota</taxon>
        <taxon>Fungi</taxon>
        <taxon>Dikarya</taxon>
        <taxon>Ascomycota</taxon>
        <taxon>Pezizomycotina</taxon>
        <taxon>Sordariomycetes</taxon>
        <taxon>Sordariomycetidae</taxon>
        <taxon>Magnaporthales</taxon>
        <taxon>Pyriculariaceae</taxon>
        <taxon>Pyricularia</taxon>
    </lineage>
</organism>
<dbReference type="Proteomes" id="UP000011086">
    <property type="component" value="Unassembled WGS sequence"/>
</dbReference>
<evidence type="ECO:0000256" key="3">
    <source>
        <dbReference type="ARBA" id="ARBA00022898"/>
    </source>
</evidence>
<dbReference type="GO" id="GO:0030170">
    <property type="term" value="F:pyridoxal phosphate binding"/>
    <property type="evidence" value="ECO:0007669"/>
    <property type="project" value="InterPro"/>
</dbReference>
<comment type="similarity">
    <text evidence="2 4">Belongs to the class-III pyridoxal-phosphate-dependent aminotransferase family.</text>
</comment>
<dbReference type="FunFam" id="3.40.640.10:FF:000004">
    <property type="entry name" value="Acetylornithine aminotransferase"/>
    <property type="match status" value="1"/>
</dbReference>